<feature type="compositionally biased region" description="Acidic residues" evidence="1">
    <location>
        <begin position="732"/>
        <end position="742"/>
    </location>
</feature>
<evidence type="ECO:0000313" key="3">
    <source>
        <dbReference type="Proteomes" id="UP000028828"/>
    </source>
</evidence>
<dbReference type="VEuPathDB" id="ToxoDB:TGP89_260520"/>
<feature type="compositionally biased region" description="Basic and acidic residues" evidence="1">
    <location>
        <begin position="683"/>
        <end position="699"/>
    </location>
</feature>
<organism evidence="2 3">
    <name type="scientific">Toxoplasma gondii p89</name>
    <dbReference type="NCBI Taxonomy" id="943119"/>
    <lineage>
        <taxon>Eukaryota</taxon>
        <taxon>Sar</taxon>
        <taxon>Alveolata</taxon>
        <taxon>Apicomplexa</taxon>
        <taxon>Conoidasida</taxon>
        <taxon>Coccidia</taxon>
        <taxon>Eucoccidiorida</taxon>
        <taxon>Eimeriorina</taxon>
        <taxon>Sarcocystidae</taxon>
        <taxon>Toxoplasma</taxon>
    </lineage>
</organism>
<dbReference type="EMBL" id="AEYI02001232">
    <property type="protein sequence ID" value="KFG39917.1"/>
    <property type="molecule type" value="Genomic_DNA"/>
</dbReference>
<reference evidence="2 3" key="1">
    <citation type="submission" date="2014-03" db="EMBL/GenBank/DDBJ databases">
        <authorList>
            <person name="Sibley D."/>
            <person name="Venepally P."/>
            <person name="Karamycheva S."/>
            <person name="Hadjithomas M."/>
            <person name="Khan A."/>
            <person name="Brunk B."/>
            <person name="Roos D."/>
            <person name="Caler E."/>
            <person name="Lorenzi H."/>
        </authorList>
    </citation>
    <scope>NUCLEOTIDE SEQUENCE [LARGE SCALE GENOMIC DNA]</scope>
    <source>
        <strain evidence="3">p89</strain>
    </source>
</reference>
<feature type="region of interest" description="Disordered" evidence="1">
    <location>
        <begin position="63"/>
        <end position="82"/>
    </location>
</feature>
<dbReference type="AlphaFoldDB" id="A0A086K699"/>
<dbReference type="Proteomes" id="UP000028828">
    <property type="component" value="Unassembled WGS sequence"/>
</dbReference>
<sequence>MLSVLAFQPPSPQLTRENVFFLARRGISQRSRAFVCIMRFLIARGFLGCVVLFAVAASGSHSGASYDRGGHGSPSAGDPATRRWQHGWVPHPGHPSSAQRQHELYASGDQSNQRGHEAEAHGLYPRVDIGAQSPVGYHQARGGGYSASVAPTGYPHVQNTHSYGQALGPYSGFYGRASSDLTVAGVSRGGGLSSASYAGGGERGNQWMGTAVGKAMRTVRQKLSNLSQGLSPRMTDNEDPFEVLQTEIVRLVKTINRLSTFCEAGQGSSLMQSNVFGWGIAEAIDPKESERQAVKVAAVARAVLYEAAALVDLLFVSPSEQTLKEASRVFQERLHMLRDSSNDFRGHLQALRGAMRAKLSDCAPLVEAPRRRDAVQGLWKRCTARANSVVKYVVYSLEHLVPVVFSTLSAVLQGFEPESRIDFRLTDKVLSISESIDTIQTRALSIRAYNEKLLATVNQIVSLETPSGISSPLGLTALGGTGNFGRGTGYVPGSASLGGGIVAGTMPGLLTGSLRYGLAGDMRMGTNAGGLGPGGPATLGGSAAGGLWGHGGTGALPVGGLMGSSGGGLLQGIGASTVGSIGSQGISVSSVGTHLPRQPLVATTGSLSDGGLSAVAAPRPSGPADTESVGLARPSAVPVSAMPPVFHGMRIGAAQRPDATLPDLVTARVSPSAEEAVPVTAERAVEETHAVNGRKRDNKNVSSGAVPNAASGEGHQDSVGDAETIDSIDHIGDEDDLNDDFD</sequence>
<evidence type="ECO:0000256" key="1">
    <source>
        <dbReference type="SAM" id="MobiDB-lite"/>
    </source>
</evidence>
<comment type="caution">
    <text evidence="2">The sequence shown here is derived from an EMBL/GenBank/DDBJ whole genome shotgun (WGS) entry which is preliminary data.</text>
</comment>
<feature type="region of interest" description="Disordered" evidence="1">
    <location>
        <begin position="675"/>
        <end position="742"/>
    </location>
</feature>
<evidence type="ECO:0000313" key="2">
    <source>
        <dbReference type="EMBL" id="KFG39917.1"/>
    </source>
</evidence>
<protein>
    <submittedName>
        <fullName evidence="2">Uncharacterized protein</fullName>
    </submittedName>
</protein>
<dbReference type="OrthoDB" id="333846at2759"/>
<accession>A0A086K699</accession>
<name>A0A086K699_TOXGO</name>
<proteinExistence type="predicted"/>
<gene>
    <name evidence="2" type="ORF">TGP89_260520</name>
</gene>